<comment type="caution">
    <text evidence="8">The sequence shown here is derived from an EMBL/GenBank/DDBJ whole genome shotgun (WGS) entry which is preliminary data.</text>
</comment>
<name>A0A557RM68_9GAMM</name>
<dbReference type="PANTHER" id="PTHR30287">
    <property type="entry name" value="MEMBRANE COMPONENT OF PREDICTED ABC SUPERFAMILY METABOLITE UPTAKE TRANSPORTER"/>
    <property type="match status" value="1"/>
</dbReference>
<feature type="domain" description="ABC3 transporter permease C-terminal" evidence="7">
    <location>
        <begin position="704"/>
        <end position="817"/>
    </location>
</feature>
<gene>
    <name evidence="8" type="ORF">FPL11_00805</name>
</gene>
<dbReference type="InterPro" id="IPR038766">
    <property type="entry name" value="Membrane_comp_ABC_pdt"/>
</dbReference>
<keyword evidence="2" id="KW-1003">Cell membrane</keyword>
<evidence type="ECO:0000256" key="3">
    <source>
        <dbReference type="ARBA" id="ARBA00022692"/>
    </source>
</evidence>
<evidence type="ECO:0000313" key="8">
    <source>
        <dbReference type="EMBL" id="TVO66271.1"/>
    </source>
</evidence>
<feature type="transmembrane region" description="Helical" evidence="6">
    <location>
        <begin position="383"/>
        <end position="405"/>
    </location>
</feature>
<feature type="transmembrane region" description="Helical" evidence="6">
    <location>
        <begin position="787"/>
        <end position="809"/>
    </location>
</feature>
<evidence type="ECO:0000313" key="9">
    <source>
        <dbReference type="Proteomes" id="UP000316688"/>
    </source>
</evidence>
<dbReference type="GO" id="GO:0005886">
    <property type="term" value="C:plasma membrane"/>
    <property type="evidence" value="ECO:0007669"/>
    <property type="project" value="UniProtKB-SubCell"/>
</dbReference>
<keyword evidence="3 6" id="KW-0812">Transmembrane</keyword>
<comment type="subcellular location">
    <subcellularLocation>
        <location evidence="1">Cell membrane</location>
        <topology evidence="1">Multi-pass membrane protein</topology>
    </subcellularLocation>
</comment>
<protein>
    <submittedName>
        <fullName evidence="8">FtsX-like permease family protein</fullName>
    </submittedName>
</protein>
<dbReference type="Pfam" id="PF02687">
    <property type="entry name" value="FtsX"/>
    <property type="match status" value="2"/>
</dbReference>
<dbReference type="InterPro" id="IPR003838">
    <property type="entry name" value="ABC3_permease_C"/>
</dbReference>
<feature type="transmembrane region" description="Helical" evidence="6">
    <location>
        <begin position="252"/>
        <end position="275"/>
    </location>
</feature>
<keyword evidence="5 6" id="KW-0472">Membrane</keyword>
<feature type="transmembrane region" description="Helical" evidence="6">
    <location>
        <begin position="461"/>
        <end position="483"/>
    </location>
</feature>
<accession>A0A557RM68</accession>
<feature type="transmembrane region" description="Helical" evidence="6">
    <location>
        <begin position="700"/>
        <end position="720"/>
    </location>
</feature>
<proteinExistence type="predicted"/>
<evidence type="ECO:0000256" key="2">
    <source>
        <dbReference type="ARBA" id="ARBA00022475"/>
    </source>
</evidence>
<sequence>MLALRLLYRDWRGGELRLLALALIIAVAAVTGVSWLADRVAGATEARAADLLAADRAVEYPRRIPNDWQADAESRGLTTARTAVFPTVVLNDAASRLVSAKAVSDRYPLRGSLRIQPRAGAEEVVPDGIPAPGTAWIESRLLGLLDVSVGDTLEIGAQTLEVAGILSFEPDRGQGFGGLAPRLMFNHADLAATELIGEGSRVRHKLLLAGPRPALDGFTDQLVAREGNAVEIERPSEQGRGASEVIEQAKRFLGLAALLTVIVAGVAVLLTVRHYAERQITGVAVMRAIGATRRQVLALMIGKLLWLGLFAGAIGAGLGYLLHLGMLALVAELLDTRLPPAGWQPLATGWLTAAAALVGFALPTLARLRNAPPMRVLRQDLGSGLLGAGVPLLAAAGVIIALMAWQAGDPRVTLSVLGAVTATLALLTAVAAAVVYGARAWSRRGGNRRLLWLTGFTRRPVTAVIQIVAVGVGLMSLFLLAVVRNDLLSAWESEIPADAPNQFLINIQPDELDGVRSRLAEAQIDTRFYPMVRARLTGLNDAAVQAGDYESAQARRLARREFNLSWTTELQSDNRIVAGEWWGDVDDPSPQLSVETDFAEEIGVELGDRMTFSSGGQRVTARVTSLREVRWESFNVNFFVLASPGTFDDLPATWLTSFHLPSDQGQVLNDLVRAYPSVTPIDVSSVLRIVRTIIDQGSSVVELMALLTLAAGVLVLLAALQITGEQRRFESALLRALGASGRRIRRMARLEFWLVGLVAGSLAGLAATAAGMVVAEVLFSLDYPFRPLTLVVGALVGLVTVWAAGALGARRYYRASPMRLLREGG</sequence>
<feature type="transmembrane region" description="Helical" evidence="6">
    <location>
        <begin position="417"/>
        <end position="441"/>
    </location>
</feature>
<dbReference type="Proteomes" id="UP000316688">
    <property type="component" value="Unassembled WGS sequence"/>
</dbReference>
<keyword evidence="4 6" id="KW-1133">Transmembrane helix</keyword>
<evidence type="ECO:0000256" key="6">
    <source>
        <dbReference type="SAM" id="Phobius"/>
    </source>
</evidence>
<dbReference type="PANTHER" id="PTHR30287:SF1">
    <property type="entry name" value="INNER MEMBRANE PROTEIN"/>
    <property type="match status" value="1"/>
</dbReference>
<reference evidence="8 9" key="1">
    <citation type="submission" date="2019-07" db="EMBL/GenBank/DDBJ databases">
        <title>Reclasification of Spiribacter aquaticus.</title>
        <authorList>
            <person name="Leon M.J."/>
            <person name="Sanchez-Porro C."/>
            <person name="Ventosa A."/>
        </authorList>
    </citation>
    <scope>NUCLEOTIDE SEQUENCE [LARGE SCALE GENOMIC DNA]</scope>
    <source>
        <strain evidence="8 9">SP30</strain>
    </source>
</reference>
<dbReference type="AlphaFoldDB" id="A0A557RM68"/>
<keyword evidence="9" id="KW-1185">Reference proteome</keyword>
<feature type="domain" description="ABC3 transporter permease C-terminal" evidence="7">
    <location>
        <begin position="255"/>
        <end position="367"/>
    </location>
</feature>
<evidence type="ECO:0000259" key="7">
    <source>
        <dbReference type="Pfam" id="PF02687"/>
    </source>
</evidence>
<feature type="transmembrane region" description="Helical" evidence="6">
    <location>
        <begin position="296"/>
        <end position="322"/>
    </location>
</feature>
<dbReference type="EMBL" id="VMKP01000001">
    <property type="protein sequence ID" value="TVO66271.1"/>
    <property type="molecule type" value="Genomic_DNA"/>
</dbReference>
<dbReference type="RefSeq" id="WP_144346845.1">
    <property type="nucleotide sequence ID" value="NZ_VMKP01000001.1"/>
</dbReference>
<evidence type="ECO:0000256" key="5">
    <source>
        <dbReference type="ARBA" id="ARBA00023136"/>
    </source>
</evidence>
<evidence type="ECO:0000256" key="1">
    <source>
        <dbReference type="ARBA" id="ARBA00004651"/>
    </source>
</evidence>
<feature type="transmembrane region" description="Helical" evidence="6">
    <location>
        <begin position="752"/>
        <end position="775"/>
    </location>
</feature>
<evidence type="ECO:0000256" key="4">
    <source>
        <dbReference type="ARBA" id="ARBA00022989"/>
    </source>
</evidence>
<organism evidence="8 9">
    <name type="scientific">Spiribacter aquaticus</name>
    <dbReference type="NCBI Taxonomy" id="1935996"/>
    <lineage>
        <taxon>Bacteria</taxon>
        <taxon>Pseudomonadati</taxon>
        <taxon>Pseudomonadota</taxon>
        <taxon>Gammaproteobacteria</taxon>
        <taxon>Chromatiales</taxon>
        <taxon>Ectothiorhodospiraceae</taxon>
        <taxon>Spiribacter</taxon>
    </lineage>
</organism>
<feature type="transmembrane region" description="Helical" evidence="6">
    <location>
        <begin position="342"/>
        <end position="362"/>
    </location>
</feature>